<dbReference type="Gene3D" id="1.10.10.60">
    <property type="entry name" value="Homeodomain-like"/>
    <property type="match status" value="1"/>
</dbReference>
<accession>A0A6V7X4U5</accession>
<feature type="compositionally biased region" description="Low complexity" evidence="8">
    <location>
        <begin position="110"/>
        <end position="120"/>
    </location>
</feature>
<evidence type="ECO:0000256" key="8">
    <source>
        <dbReference type="SAM" id="MobiDB-lite"/>
    </source>
</evidence>
<evidence type="ECO:0000256" key="3">
    <source>
        <dbReference type="ARBA" id="ARBA00023125"/>
    </source>
</evidence>
<gene>
    <name evidence="10" type="ORF">MENT_LOCUS47326</name>
</gene>
<dbReference type="OrthoDB" id="6159439at2759"/>
<feature type="region of interest" description="Disordered" evidence="8">
    <location>
        <begin position="439"/>
        <end position="476"/>
    </location>
</feature>
<feature type="compositionally biased region" description="Low complexity" evidence="8">
    <location>
        <begin position="215"/>
        <end position="253"/>
    </location>
</feature>
<dbReference type="InterPro" id="IPR001356">
    <property type="entry name" value="HD"/>
</dbReference>
<comment type="caution">
    <text evidence="10">The sequence shown here is derived from an EMBL/GenBank/DDBJ whole genome shotgun (WGS) entry which is preliminary data.</text>
</comment>
<reference evidence="10 11" key="1">
    <citation type="submission" date="2020-08" db="EMBL/GenBank/DDBJ databases">
        <authorList>
            <person name="Koutsovoulos G."/>
            <person name="Danchin GJ E."/>
        </authorList>
    </citation>
    <scope>NUCLEOTIDE SEQUENCE [LARGE SCALE GENOMIC DNA]</scope>
</reference>
<dbReference type="PROSITE" id="PS50071">
    <property type="entry name" value="HOMEOBOX_2"/>
    <property type="match status" value="1"/>
</dbReference>
<dbReference type="PROSITE" id="PS00027">
    <property type="entry name" value="HOMEOBOX_1"/>
    <property type="match status" value="1"/>
</dbReference>
<dbReference type="InterPro" id="IPR051440">
    <property type="entry name" value="Goosecoid-like_HB"/>
</dbReference>
<dbReference type="EMBL" id="CAJEWN010001102">
    <property type="protein sequence ID" value="CAD2194318.1"/>
    <property type="molecule type" value="Genomic_DNA"/>
</dbReference>
<dbReference type="AlphaFoldDB" id="A0A6V7X4U5"/>
<dbReference type="InterPro" id="IPR009057">
    <property type="entry name" value="Homeodomain-like_sf"/>
</dbReference>
<evidence type="ECO:0000313" key="10">
    <source>
        <dbReference type="EMBL" id="CAD2194318.1"/>
    </source>
</evidence>
<dbReference type="CDD" id="cd00086">
    <property type="entry name" value="homeodomain"/>
    <property type="match status" value="1"/>
</dbReference>
<evidence type="ECO:0000259" key="9">
    <source>
        <dbReference type="PROSITE" id="PS50071"/>
    </source>
</evidence>
<feature type="DNA-binding region" description="Homeobox" evidence="6">
    <location>
        <begin position="286"/>
        <end position="345"/>
    </location>
</feature>
<organism evidence="10 11">
    <name type="scientific">Meloidogyne enterolobii</name>
    <name type="common">Root-knot nematode worm</name>
    <name type="synonym">Meloidogyne mayaguensis</name>
    <dbReference type="NCBI Taxonomy" id="390850"/>
    <lineage>
        <taxon>Eukaryota</taxon>
        <taxon>Metazoa</taxon>
        <taxon>Ecdysozoa</taxon>
        <taxon>Nematoda</taxon>
        <taxon>Chromadorea</taxon>
        <taxon>Rhabditida</taxon>
        <taxon>Tylenchina</taxon>
        <taxon>Tylenchomorpha</taxon>
        <taxon>Tylenchoidea</taxon>
        <taxon>Meloidogynidae</taxon>
        <taxon>Meloidogyninae</taxon>
        <taxon>Meloidogyne</taxon>
    </lineage>
</organism>
<dbReference type="GO" id="GO:0000978">
    <property type="term" value="F:RNA polymerase II cis-regulatory region sequence-specific DNA binding"/>
    <property type="evidence" value="ECO:0007669"/>
    <property type="project" value="TreeGrafter"/>
</dbReference>
<feature type="region of interest" description="Disordered" evidence="8">
    <location>
        <begin position="210"/>
        <end position="288"/>
    </location>
</feature>
<evidence type="ECO:0000256" key="5">
    <source>
        <dbReference type="ARBA" id="ARBA00023242"/>
    </source>
</evidence>
<evidence type="ECO:0000256" key="7">
    <source>
        <dbReference type="RuleBase" id="RU000682"/>
    </source>
</evidence>
<evidence type="ECO:0000256" key="6">
    <source>
        <dbReference type="PROSITE-ProRule" id="PRU00108"/>
    </source>
</evidence>
<dbReference type="PANTHER" id="PTHR46643">
    <property type="entry name" value="HOMEOBOX PROTEIN GOOSECOID-RELATED"/>
    <property type="match status" value="1"/>
</dbReference>
<evidence type="ECO:0000313" key="11">
    <source>
        <dbReference type="Proteomes" id="UP000580250"/>
    </source>
</evidence>
<dbReference type="PANTHER" id="PTHR46643:SF1">
    <property type="entry name" value="HOMEOBOX PROTEIN GOOSECOID-2"/>
    <property type="match status" value="1"/>
</dbReference>
<comment type="similarity">
    <text evidence="2">Belongs to the paired homeobox family. Bicoid subfamily.</text>
</comment>
<evidence type="ECO:0000256" key="1">
    <source>
        <dbReference type="ARBA" id="ARBA00004123"/>
    </source>
</evidence>
<dbReference type="InterPro" id="IPR017970">
    <property type="entry name" value="Homeobox_CS"/>
</dbReference>
<feature type="region of interest" description="Disordered" evidence="8">
    <location>
        <begin position="62"/>
        <end position="145"/>
    </location>
</feature>
<feature type="compositionally biased region" description="Gly residues" evidence="8">
    <location>
        <begin position="264"/>
        <end position="277"/>
    </location>
</feature>
<dbReference type="GO" id="GO:0005634">
    <property type="term" value="C:nucleus"/>
    <property type="evidence" value="ECO:0007669"/>
    <property type="project" value="UniProtKB-SubCell"/>
</dbReference>
<protein>
    <recommendedName>
        <fullName evidence="9">Homeobox domain-containing protein</fullName>
    </recommendedName>
</protein>
<sequence>MTSKNNQNNFSIDNLLSSMVATPQPHFPICWPPLPNPSPIQLPPCFPFAPWPPPPAPIPLIPFWPSPGQPQNFPFNHQNNGGGNSSLPLSPLNSPSFDNSVTGRRHTTANSNNSNVSESSPKIVNKSKNEETPPKKKLKMQQKQSNNDKITDIFNNPICPIFPVTTMGGDSANFFGFHPPPPPPLIFAPPNVSSSNGFNLVEQKINENKEKNHQKNNLNNSKNDNSSLISAPSVSSIGGGLSSPLSNSQNNSSIHRHFDNSGGSSFGGGEEGSGGGNNNNCNTRRKRRHRTIFTEDQLLMLESAFSMTQYPDVGVRERLADQCELREERVEVWFKNRRAKLRKKTREVQAIMQQHIQREDNSPSQNNGRCNYVILQQENLNESGPENEEEEEENTYSKYVERKENKQILKENCTEVKQQNNNEINQTIKNDLNLINGGSSDADIEDHKLQKDQKSKESTCPKDSFNYSTNISKPNPIKQQKPFDLSQFFTPQTITQALLASSGMPASSLESSSLFQLSQSLNKEAGNEKLLFPFGIGPKTVEEELKFQQTISKQ</sequence>
<dbReference type="SMART" id="SM00389">
    <property type="entry name" value="HOX"/>
    <property type="match status" value="1"/>
</dbReference>
<proteinExistence type="inferred from homology"/>
<feature type="compositionally biased region" description="Basic and acidic residues" evidence="8">
    <location>
        <begin position="445"/>
        <end position="460"/>
    </location>
</feature>
<comment type="subcellular location">
    <subcellularLocation>
        <location evidence="1 6 7">Nucleus</location>
    </subcellularLocation>
</comment>
<dbReference type="Pfam" id="PF00046">
    <property type="entry name" value="Homeodomain"/>
    <property type="match status" value="1"/>
</dbReference>
<feature type="domain" description="Homeobox" evidence="9">
    <location>
        <begin position="284"/>
        <end position="344"/>
    </location>
</feature>
<evidence type="ECO:0000256" key="4">
    <source>
        <dbReference type="ARBA" id="ARBA00023155"/>
    </source>
</evidence>
<keyword evidence="5 6" id="KW-0539">Nucleus</keyword>
<evidence type="ECO:0000256" key="2">
    <source>
        <dbReference type="ARBA" id="ARBA00006503"/>
    </source>
</evidence>
<dbReference type="SUPFAM" id="SSF46689">
    <property type="entry name" value="Homeodomain-like"/>
    <property type="match status" value="1"/>
</dbReference>
<feature type="compositionally biased region" description="Low complexity" evidence="8">
    <location>
        <begin position="69"/>
        <end position="96"/>
    </location>
</feature>
<keyword evidence="4 6" id="KW-0371">Homeobox</keyword>
<dbReference type="GO" id="GO:0000981">
    <property type="term" value="F:DNA-binding transcription factor activity, RNA polymerase II-specific"/>
    <property type="evidence" value="ECO:0007669"/>
    <property type="project" value="InterPro"/>
</dbReference>
<name>A0A6V7X4U5_MELEN</name>
<dbReference type="Proteomes" id="UP000580250">
    <property type="component" value="Unassembled WGS sequence"/>
</dbReference>
<keyword evidence="3 6" id="KW-0238">DNA-binding</keyword>